<dbReference type="AlphaFoldDB" id="J9BN01"/>
<dbReference type="EMBL" id="ADBV01000015">
    <property type="protein sequence ID" value="EJW88970.1"/>
    <property type="molecule type" value="Genomic_DNA"/>
</dbReference>
<organism evidence="2 3">
    <name type="scientific">Wuchereria bancrofti</name>
    <dbReference type="NCBI Taxonomy" id="6293"/>
    <lineage>
        <taxon>Eukaryota</taxon>
        <taxon>Metazoa</taxon>
        <taxon>Ecdysozoa</taxon>
        <taxon>Nematoda</taxon>
        <taxon>Chromadorea</taxon>
        <taxon>Rhabditida</taxon>
        <taxon>Spirurina</taxon>
        <taxon>Spiruromorpha</taxon>
        <taxon>Filarioidea</taxon>
        <taxon>Onchocercidae</taxon>
        <taxon>Wuchereria</taxon>
    </lineage>
</organism>
<keyword evidence="1" id="KW-1133">Transmembrane helix</keyword>
<name>J9BN01_WUCBA</name>
<dbReference type="Proteomes" id="UP000004810">
    <property type="component" value="Unassembled WGS sequence"/>
</dbReference>
<sequence>IKIKKSRYAFDLNEWKIFFYKSLTLSCEGHGYFSNLLSGPSDLQSSMLHIFCLIIYLIIIIKYYYYYYLYYYYHYHYHCYRYHYYYYIQTYYFLKRLNIIF</sequence>
<gene>
    <name evidence="2" type="ORF">WUBG_00120</name>
</gene>
<proteinExistence type="predicted"/>
<evidence type="ECO:0000256" key="1">
    <source>
        <dbReference type="SAM" id="Phobius"/>
    </source>
</evidence>
<evidence type="ECO:0000313" key="2">
    <source>
        <dbReference type="EMBL" id="EJW88970.1"/>
    </source>
</evidence>
<accession>J9BN01</accession>
<feature type="transmembrane region" description="Helical" evidence="1">
    <location>
        <begin position="46"/>
        <end position="65"/>
    </location>
</feature>
<protein>
    <submittedName>
        <fullName evidence="2">Uncharacterized protein</fullName>
    </submittedName>
</protein>
<comment type="caution">
    <text evidence="2">The sequence shown here is derived from an EMBL/GenBank/DDBJ whole genome shotgun (WGS) entry which is preliminary data.</text>
</comment>
<feature type="non-terminal residue" evidence="2">
    <location>
        <position position="1"/>
    </location>
</feature>
<keyword evidence="1" id="KW-0812">Transmembrane</keyword>
<evidence type="ECO:0000313" key="3">
    <source>
        <dbReference type="Proteomes" id="UP000004810"/>
    </source>
</evidence>
<reference evidence="3" key="1">
    <citation type="submission" date="2012-08" db="EMBL/GenBank/DDBJ databases">
        <title>The Genome Sequence of Wuchereria bancrofti.</title>
        <authorList>
            <person name="Nutman T.B."/>
            <person name="Fink D.L."/>
            <person name="Russ C."/>
            <person name="Young S."/>
            <person name="Zeng Q."/>
            <person name="Koehrsen M."/>
            <person name="Alvarado L."/>
            <person name="Berlin A."/>
            <person name="Chapman S.B."/>
            <person name="Chen Z."/>
            <person name="Freedman E."/>
            <person name="Gellesch M."/>
            <person name="Goldberg J."/>
            <person name="Griggs A."/>
            <person name="Gujja S."/>
            <person name="Heilman E.R."/>
            <person name="Heiman D."/>
            <person name="Hepburn T."/>
            <person name="Howarth C."/>
            <person name="Jen D."/>
            <person name="Larson L."/>
            <person name="Lewis B."/>
            <person name="Mehta T."/>
            <person name="Park D."/>
            <person name="Pearson M."/>
            <person name="Roberts A."/>
            <person name="Saif S."/>
            <person name="Shea T."/>
            <person name="Shenoy N."/>
            <person name="Sisk P."/>
            <person name="Stolte C."/>
            <person name="Sykes S."/>
            <person name="Walk T."/>
            <person name="White J."/>
            <person name="Yandava C."/>
            <person name="Haas B."/>
            <person name="Henn M.R."/>
            <person name="Nusbaum C."/>
            <person name="Birren B."/>
        </authorList>
    </citation>
    <scope>NUCLEOTIDE SEQUENCE [LARGE SCALE GENOMIC DNA]</scope>
    <source>
        <strain evidence="3">NA</strain>
    </source>
</reference>
<keyword evidence="1" id="KW-0472">Membrane</keyword>